<gene>
    <name evidence="2" type="ORF">VTL71DRAFT_13278</name>
</gene>
<dbReference type="InterPro" id="IPR022025">
    <property type="entry name" value="Amidoligase_2"/>
</dbReference>
<protein>
    <recommendedName>
        <fullName evidence="4">Amidoligase enzyme</fullName>
    </recommendedName>
</protein>
<dbReference type="Proteomes" id="UP001595075">
    <property type="component" value="Unassembled WGS sequence"/>
</dbReference>
<dbReference type="PANTHER" id="PTHR36847:SF1">
    <property type="entry name" value="AMIDOLIGASE ENZYME"/>
    <property type="match status" value="1"/>
</dbReference>
<reference evidence="2 3" key="1">
    <citation type="journal article" date="2024" name="Commun. Biol.">
        <title>Comparative genomic analysis of thermophilic fungi reveals convergent evolutionary adaptations and gene losses.</title>
        <authorList>
            <person name="Steindorff A.S."/>
            <person name="Aguilar-Pontes M.V."/>
            <person name="Robinson A.J."/>
            <person name="Andreopoulos B."/>
            <person name="LaButti K."/>
            <person name="Kuo A."/>
            <person name="Mondo S."/>
            <person name="Riley R."/>
            <person name="Otillar R."/>
            <person name="Haridas S."/>
            <person name="Lipzen A."/>
            <person name="Grimwood J."/>
            <person name="Schmutz J."/>
            <person name="Clum A."/>
            <person name="Reid I.D."/>
            <person name="Moisan M.C."/>
            <person name="Butler G."/>
            <person name="Nguyen T.T.M."/>
            <person name="Dewar K."/>
            <person name="Conant G."/>
            <person name="Drula E."/>
            <person name="Henrissat B."/>
            <person name="Hansel C."/>
            <person name="Singer S."/>
            <person name="Hutchinson M.I."/>
            <person name="de Vries R.P."/>
            <person name="Natvig D.O."/>
            <person name="Powell A.J."/>
            <person name="Tsang A."/>
            <person name="Grigoriev I.V."/>
        </authorList>
    </citation>
    <scope>NUCLEOTIDE SEQUENCE [LARGE SCALE GENOMIC DNA]</scope>
    <source>
        <strain evidence="2 3">CBS 494.80</strain>
    </source>
</reference>
<feature type="region of interest" description="Disordered" evidence="1">
    <location>
        <begin position="1"/>
        <end position="29"/>
    </location>
</feature>
<dbReference type="Pfam" id="PF12224">
    <property type="entry name" value="Amidoligase_2"/>
    <property type="match status" value="1"/>
</dbReference>
<accession>A0ABR4CJW4</accession>
<evidence type="ECO:0000313" key="2">
    <source>
        <dbReference type="EMBL" id="KAL2070252.1"/>
    </source>
</evidence>
<dbReference type="EMBL" id="JAZHXI010000006">
    <property type="protein sequence ID" value="KAL2070252.1"/>
    <property type="molecule type" value="Genomic_DNA"/>
</dbReference>
<evidence type="ECO:0008006" key="4">
    <source>
        <dbReference type="Google" id="ProtNLM"/>
    </source>
</evidence>
<keyword evidence="3" id="KW-1185">Reference proteome</keyword>
<name>A0ABR4CJW4_9HELO</name>
<evidence type="ECO:0000313" key="3">
    <source>
        <dbReference type="Proteomes" id="UP001595075"/>
    </source>
</evidence>
<organism evidence="2 3">
    <name type="scientific">Oculimacula yallundae</name>
    <dbReference type="NCBI Taxonomy" id="86028"/>
    <lineage>
        <taxon>Eukaryota</taxon>
        <taxon>Fungi</taxon>
        <taxon>Dikarya</taxon>
        <taxon>Ascomycota</taxon>
        <taxon>Pezizomycotina</taxon>
        <taxon>Leotiomycetes</taxon>
        <taxon>Helotiales</taxon>
        <taxon>Ploettnerulaceae</taxon>
        <taxon>Oculimacula</taxon>
    </lineage>
</organism>
<evidence type="ECO:0000256" key="1">
    <source>
        <dbReference type="SAM" id="MobiDB-lite"/>
    </source>
</evidence>
<sequence>MSGFSWWGGPSSQSEPLPEFERIRDPDDDFLERNASYQTQLSGFYSMSQAPYARTEQRSLTERPDPSLGFGIEIEAIVKPRGPFNGQTPWEALAMRMKQYYKLDVTWYKPEVKGTWKNTRYDAWHVTYDSSLELETPDEVSLEVVAPKLQAGGRWEGQIELVWKAIRDLFRVKKHAISCGSHVHVAPVSRVFTLDELKLVAMFTIIHEDSILKILHTTRQNHKYCERNTKIGGTGLWDDFGEVNHSRYKSAWRGNGLKKCQQAIAKITTKSDLVAYVQGTERRVLWNFRNILPGGSGTVEFRGGRHLRGPKRTISWATFTIVFIDLALRSVSHPISFLRTLELTHEKACLNPGRYDLQYVEPHLIAHDEATHTLWKELRTLCDFQAMTNNLPEKVTDMSEVRRNAAPCDRFKYSGELVSEEGYASDGAVSLY</sequence>
<comment type="caution">
    <text evidence="2">The sequence shown here is derived from an EMBL/GenBank/DDBJ whole genome shotgun (WGS) entry which is preliminary data.</text>
</comment>
<proteinExistence type="predicted"/>
<dbReference type="PANTHER" id="PTHR36847">
    <property type="entry name" value="AMIDOLIGASE ENZYME"/>
    <property type="match status" value="1"/>
</dbReference>